<feature type="region of interest" description="Disordered" evidence="1">
    <location>
        <begin position="84"/>
        <end position="104"/>
    </location>
</feature>
<organism evidence="2 3">
    <name type="scientific">Caldibacillus debilis</name>
    <dbReference type="NCBI Taxonomy" id="301148"/>
    <lineage>
        <taxon>Bacteria</taxon>
        <taxon>Bacillati</taxon>
        <taxon>Bacillota</taxon>
        <taxon>Bacilli</taxon>
        <taxon>Bacillales</taxon>
        <taxon>Bacillaceae</taxon>
        <taxon>Caldibacillus</taxon>
    </lineage>
</organism>
<dbReference type="STRING" id="301148.B4135_1914"/>
<comment type="caution">
    <text evidence="2">The sequence shown here is derived from an EMBL/GenBank/DDBJ whole genome shotgun (WGS) entry which is preliminary data.</text>
</comment>
<gene>
    <name evidence="2" type="ORF">B4135_1914</name>
</gene>
<evidence type="ECO:0000313" key="2">
    <source>
        <dbReference type="EMBL" id="KYD20139.1"/>
    </source>
</evidence>
<name>A0A150M7P4_9BACI</name>
<proteinExistence type="predicted"/>
<reference evidence="2 3" key="1">
    <citation type="submission" date="2016-01" db="EMBL/GenBank/DDBJ databases">
        <title>Draft Genome Sequences of Seven Thermophilic Sporeformers Isolated from Foods.</title>
        <authorList>
            <person name="Berendsen E.M."/>
            <person name="Wells-Bennik M.H."/>
            <person name="Krawcyk A.O."/>
            <person name="De Jong A."/>
            <person name="Holsappel S."/>
            <person name="Eijlander R.T."/>
            <person name="Kuipers O.P."/>
        </authorList>
    </citation>
    <scope>NUCLEOTIDE SEQUENCE [LARGE SCALE GENOMIC DNA]</scope>
    <source>
        <strain evidence="2 3">B4135</strain>
    </source>
</reference>
<accession>A0A150M7P4</accession>
<dbReference type="Proteomes" id="UP000075683">
    <property type="component" value="Unassembled WGS sequence"/>
</dbReference>
<dbReference type="AlphaFoldDB" id="A0A150M7P4"/>
<sequence>MRPDSATAFRYPLSGAAAEMGREGFSRPGTGNRSFCETDARLWRPERNFRIHVGNDRSFIRARLRGPEETESLRKVDITMKELYNASPEESESLRKQIYPQKDE</sequence>
<protein>
    <submittedName>
        <fullName evidence="2">Uncharacterized protein</fullName>
    </submittedName>
</protein>
<evidence type="ECO:0000256" key="1">
    <source>
        <dbReference type="SAM" id="MobiDB-lite"/>
    </source>
</evidence>
<dbReference type="EMBL" id="LQYT01000036">
    <property type="protein sequence ID" value="KYD20139.1"/>
    <property type="molecule type" value="Genomic_DNA"/>
</dbReference>
<evidence type="ECO:0000313" key="3">
    <source>
        <dbReference type="Proteomes" id="UP000075683"/>
    </source>
</evidence>